<feature type="compositionally biased region" description="Low complexity" evidence="14">
    <location>
        <begin position="1214"/>
        <end position="1233"/>
    </location>
</feature>
<feature type="transmembrane region" description="Helical" evidence="15">
    <location>
        <begin position="536"/>
        <end position="554"/>
    </location>
</feature>
<feature type="transmembrane region" description="Helical" evidence="15">
    <location>
        <begin position="1177"/>
        <end position="1197"/>
    </location>
</feature>
<sequence>MNTLYTRQEDQQFIMARLGRLGFLGIAVVFHLVYILSIFDVYFRSPIVSGMRAYRVEGTKAPAKRLVLYVGDGLRADKAFQSFPDPSPNVANDPSAQEPRPLTPFLRSKVLEEGTFGVSHTRVPTESRPGHVALIAGLYEDVSAVATGWKLNPVNFDSVFNRSSHTWSWGSPDILPMFSTGAVPGRVTDATYGAEFEDFSKDATELDFWVFDRVKQLFKNAETDPELNRQLRQEKIVFFLHLLGLDTTGHGYRPYSREYLHNIKIVDEGVQEITKIIDEFYGDDDTAYVFTADHGMSDWGSHGDGHPDNTRTPLIAWGAGIEKPKTVAKGFAPGHEDQFSHDWHLDHVQRHDVAQADIATLMAYLVGLEFPVNSVGELPLEYMSAGDDEKARAMLVNAKQILEMYHVKEDNKRATTFRFKPHWRFASADQTVESRLAHIEATIQQGRYQDAIEASDELMKLGLEGLRYLQTYDWLFLRALVTAGYVGWIAFAFTTAVDSYMLGGKIEAARTVTSVIAFSSILVALCSFLFVQSSPLTYYAYAFFPVMFWEEVFVRRQALIEGKNRVFANFTNQDCVKFAFNVLMYTGILEVMVQSYYHREIYTIVYAAMVGWPLFYGTSFVKTNGLLCATWALGCASMSIFTLLPANKVEDANLIFLGGLLILTLGVLYIAFEKSLIASAAPSGSGLSAPKADGLSRSILGVQVGLVALAMIVTRSSVTSLQAKQGLPLGTQLVGWATLDRVRQGDENVCDAGKDFVIRTCDQLHRPYQAPAAVTLKETSLSASPRGHDSMDRDPFANAVLPGPSQVPPARVRRCSTRNDPNASRDLKYWHEYVHSLPILLQIAFALAMALWLLPVTLCWAAWYLLWQLPKKAIRRRSRMERGHPPSPQHRVEADASGHQANLISPKSATSLETLHHSQRRASSRRSSGHHQTVAVPLSAYYAANRANDSLYSGSTRPSRRPSFSTDVVHDLDHYLHRLVVVFLAFGPLFIILTISYEGLFYFAIAITLLSWVRLEHRIYRYFSSATSTDSTKPSRELSSPLTPAMSAATDREAALKSGDYRALTLSDARICLFFLYLLQSAFFSTGNIASVSSFSLDAVYRLLPIFDPFSQGALLLLKMLAPFALVSANLGILTKRLKLQGGSLFAVVMGISDYLTLRFFWEVRDEGSWLDIGESISMFVIASTLCVFVAALEALSEVFVKGVEFRDDGVPTAEGSGTAAAAASNGSLNGSTKGKKTAKKG</sequence>
<dbReference type="UniPathway" id="UPA00196"/>
<proteinExistence type="inferred from homology"/>
<evidence type="ECO:0000256" key="1">
    <source>
        <dbReference type="ARBA" id="ARBA00004477"/>
    </source>
</evidence>
<evidence type="ECO:0000256" key="2">
    <source>
        <dbReference type="ARBA" id="ARBA00004687"/>
    </source>
</evidence>
<comment type="pathway">
    <text evidence="2">Glycolipid biosynthesis; glycosylphosphatidylinositol-anchor biosynthesis.</text>
</comment>
<evidence type="ECO:0000256" key="5">
    <source>
        <dbReference type="ARBA" id="ARBA00022502"/>
    </source>
</evidence>
<feature type="transmembrane region" description="Helical" evidence="15">
    <location>
        <begin position="474"/>
        <end position="497"/>
    </location>
</feature>
<dbReference type="Pfam" id="PF04987">
    <property type="entry name" value="PigN"/>
    <property type="match status" value="2"/>
</dbReference>
<evidence type="ECO:0000256" key="6">
    <source>
        <dbReference type="ARBA" id="ARBA00022679"/>
    </source>
</evidence>
<keyword evidence="6" id="KW-0808">Transferase</keyword>
<evidence type="ECO:0000256" key="7">
    <source>
        <dbReference type="ARBA" id="ARBA00022692"/>
    </source>
</evidence>
<feature type="transmembrane region" description="Helical" evidence="15">
    <location>
        <begin position="1071"/>
        <end position="1090"/>
    </location>
</feature>
<comment type="function">
    <text evidence="13">Ethanolamine phosphate transferase involved in glycosylphosphatidylinositol-anchor biosynthesis. Transfers ethanolamine phosphate to the first alpha-1,4-linked mannose of the glycosylphosphatidylinositol precursor of GPI-anchor.</text>
</comment>
<feature type="region of interest" description="Disordered" evidence="14">
    <location>
        <begin position="799"/>
        <end position="819"/>
    </location>
</feature>
<evidence type="ECO:0000256" key="14">
    <source>
        <dbReference type="SAM" id="MobiDB-lite"/>
    </source>
</evidence>
<reference evidence="17 18" key="1">
    <citation type="journal article" date="2018" name="BMC Genomics">
        <title>Genomic evidence for intraspecific hybridization in a clonal and extremely halotolerant yeast.</title>
        <authorList>
            <person name="Gostincar C."/>
            <person name="Stajich J.E."/>
            <person name="Zupancic J."/>
            <person name="Zalar P."/>
            <person name="Gunde-Cimerman N."/>
        </authorList>
    </citation>
    <scope>NUCLEOTIDE SEQUENCE [LARGE SCALE GENOMIC DNA]</scope>
    <source>
        <strain evidence="17 18">EXF-171</strain>
    </source>
</reference>
<feature type="transmembrane region" description="Helical" evidence="15">
    <location>
        <begin position="839"/>
        <end position="867"/>
    </location>
</feature>
<feature type="transmembrane region" description="Helical" evidence="15">
    <location>
        <begin position="575"/>
        <end position="595"/>
    </location>
</feature>
<evidence type="ECO:0000259" key="16">
    <source>
        <dbReference type="Pfam" id="PF04987"/>
    </source>
</evidence>
<dbReference type="GO" id="GO:0051377">
    <property type="term" value="F:mannose-ethanolamine phosphotransferase activity"/>
    <property type="evidence" value="ECO:0007669"/>
    <property type="project" value="InterPro"/>
</dbReference>
<dbReference type="SUPFAM" id="SSF53649">
    <property type="entry name" value="Alkaline phosphatase-like"/>
    <property type="match status" value="1"/>
</dbReference>
<evidence type="ECO:0000256" key="4">
    <source>
        <dbReference type="ARBA" id="ARBA00020831"/>
    </source>
</evidence>
<feature type="transmembrane region" description="Helical" evidence="15">
    <location>
        <begin position="601"/>
        <end position="618"/>
    </location>
</feature>
<protein>
    <recommendedName>
        <fullName evidence="4">GPI ethanolamine phosphate transferase 1</fullName>
    </recommendedName>
</protein>
<dbReference type="InterPro" id="IPR037671">
    <property type="entry name" value="PIGN_N"/>
</dbReference>
<gene>
    <name evidence="17" type="ORF">D0862_01075</name>
</gene>
<comment type="caution">
    <text evidence="17">The sequence shown here is derived from an EMBL/GenBank/DDBJ whole genome shotgun (WGS) entry which is preliminary data.</text>
</comment>
<feature type="transmembrane region" description="Helical" evidence="15">
    <location>
        <begin position="652"/>
        <end position="672"/>
    </location>
</feature>
<feature type="transmembrane region" description="Helical" evidence="15">
    <location>
        <begin position="1110"/>
        <end position="1133"/>
    </location>
</feature>
<keyword evidence="7 15" id="KW-0812">Transmembrane</keyword>
<keyword evidence="8" id="KW-0256">Endoplasmic reticulum</keyword>
<feature type="domain" description="GPI ethanolamine phosphate transferase 1 C-terminal" evidence="16">
    <location>
        <begin position="968"/>
        <end position="1169"/>
    </location>
</feature>
<evidence type="ECO:0000256" key="9">
    <source>
        <dbReference type="ARBA" id="ARBA00022989"/>
    </source>
</evidence>
<dbReference type="PANTHER" id="PTHR12250">
    <property type="entry name" value="PHOSPHATIDYLINOSITOL GLYCAN, CLASS N"/>
    <property type="match status" value="1"/>
</dbReference>
<evidence type="ECO:0000313" key="18">
    <source>
        <dbReference type="Proteomes" id="UP000281468"/>
    </source>
</evidence>
<keyword evidence="11" id="KW-0325">Glycoprotein</keyword>
<dbReference type="AlphaFoldDB" id="A0A3M7HUU0"/>
<name>A0A3M7HUU0_HORWE</name>
<dbReference type="Pfam" id="PF01663">
    <property type="entry name" value="Phosphodiest"/>
    <property type="match status" value="1"/>
</dbReference>
<evidence type="ECO:0000256" key="10">
    <source>
        <dbReference type="ARBA" id="ARBA00023136"/>
    </source>
</evidence>
<feature type="transmembrane region" description="Helical" evidence="15">
    <location>
        <begin position="509"/>
        <end position="530"/>
    </location>
</feature>
<dbReference type="InterPro" id="IPR017852">
    <property type="entry name" value="GPI_EtnP_transferase_1_C"/>
</dbReference>
<dbReference type="GO" id="GO:0006506">
    <property type="term" value="P:GPI anchor biosynthetic process"/>
    <property type="evidence" value="ECO:0007669"/>
    <property type="project" value="UniProtKB-UniPathway"/>
</dbReference>
<dbReference type="GO" id="GO:0071555">
    <property type="term" value="P:cell wall organization"/>
    <property type="evidence" value="ECO:0007669"/>
    <property type="project" value="UniProtKB-KW"/>
</dbReference>
<dbReference type="PANTHER" id="PTHR12250:SF0">
    <property type="entry name" value="GPI ETHANOLAMINE PHOSPHATE TRANSFERASE 1"/>
    <property type="match status" value="1"/>
</dbReference>
<dbReference type="InterPro" id="IPR002591">
    <property type="entry name" value="Phosphodiest/P_Trfase"/>
</dbReference>
<feature type="region of interest" description="Disordered" evidence="14">
    <location>
        <begin position="1214"/>
        <end position="1242"/>
    </location>
</feature>
<feature type="transmembrane region" description="Helical" evidence="15">
    <location>
        <begin position="625"/>
        <end position="646"/>
    </location>
</feature>
<feature type="domain" description="GPI ethanolamine phosphate transferase 1 C-terminal" evidence="16">
    <location>
        <begin position="464"/>
        <end position="739"/>
    </location>
</feature>
<keyword evidence="12" id="KW-0961">Cell wall biogenesis/degradation</keyword>
<evidence type="ECO:0000256" key="15">
    <source>
        <dbReference type="SAM" id="Phobius"/>
    </source>
</evidence>
<dbReference type="InterPro" id="IPR007070">
    <property type="entry name" value="GPI_EtnP_transferase_1"/>
</dbReference>
<evidence type="ECO:0000256" key="8">
    <source>
        <dbReference type="ARBA" id="ARBA00022824"/>
    </source>
</evidence>
<feature type="transmembrane region" description="Helical" evidence="15">
    <location>
        <begin position="21"/>
        <end position="43"/>
    </location>
</feature>
<dbReference type="FunFam" id="3.40.720.10:FF:000015">
    <property type="entry name" value="GPI ethanolamine phosphate transferase 1"/>
    <property type="match status" value="1"/>
</dbReference>
<feature type="region of interest" description="Disordered" evidence="14">
    <location>
        <begin position="878"/>
        <end position="898"/>
    </location>
</feature>
<evidence type="ECO:0000256" key="13">
    <source>
        <dbReference type="ARBA" id="ARBA00024850"/>
    </source>
</evidence>
<organism evidence="17 18">
    <name type="scientific">Hortaea werneckii</name>
    <name type="common">Black yeast</name>
    <name type="synonym">Cladosporium werneckii</name>
    <dbReference type="NCBI Taxonomy" id="91943"/>
    <lineage>
        <taxon>Eukaryota</taxon>
        <taxon>Fungi</taxon>
        <taxon>Dikarya</taxon>
        <taxon>Ascomycota</taxon>
        <taxon>Pezizomycotina</taxon>
        <taxon>Dothideomycetes</taxon>
        <taxon>Dothideomycetidae</taxon>
        <taxon>Mycosphaerellales</taxon>
        <taxon>Teratosphaeriaceae</taxon>
        <taxon>Hortaea</taxon>
    </lineage>
</organism>
<evidence type="ECO:0000256" key="11">
    <source>
        <dbReference type="ARBA" id="ARBA00023180"/>
    </source>
</evidence>
<feature type="compositionally biased region" description="Basic and acidic residues" evidence="14">
    <location>
        <begin position="880"/>
        <end position="896"/>
    </location>
</feature>
<dbReference type="InterPro" id="IPR017850">
    <property type="entry name" value="Alkaline_phosphatase_core_sf"/>
</dbReference>
<feature type="transmembrane region" description="Helical" evidence="15">
    <location>
        <begin position="1145"/>
        <end position="1162"/>
    </location>
</feature>
<dbReference type="VEuPathDB" id="FungiDB:BTJ68_10292"/>
<keyword evidence="9 15" id="KW-1133">Transmembrane helix</keyword>
<comment type="subcellular location">
    <subcellularLocation>
        <location evidence="1">Endoplasmic reticulum membrane</location>
        <topology evidence="1">Multi-pass membrane protein</topology>
    </subcellularLocation>
</comment>
<keyword evidence="10 15" id="KW-0472">Membrane</keyword>
<evidence type="ECO:0000256" key="12">
    <source>
        <dbReference type="ARBA" id="ARBA00023316"/>
    </source>
</evidence>
<dbReference type="EMBL" id="QWIQ01000015">
    <property type="protein sequence ID" value="RMZ16924.1"/>
    <property type="molecule type" value="Genomic_DNA"/>
</dbReference>
<evidence type="ECO:0000313" key="17">
    <source>
        <dbReference type="EMBL" id="RMZ16924.1"/>
    </source>
</evidence>
<dbReference type="VEuPathDB" id="FungiDB:BTJ68_02235"/>
<dbReference type="CDD" id="cd16020">
    <property type="entry name" value="GPI_EPT_1"/>
    <property type="match status" value="1"/>
</dbReference>
<dbReference type="Gene3D" id="3.40.720.10">
    <property type="entry name" value="Alkaline Phosphatase, subunit A"/>
    <property type="match status" value="1"/>
</dbReference>
<keyword evidence="5" id="KW-0337">GPI-anchor biosynthesis</keyword>
<comment type="similarity">
    <text evidence="3">Belongs to the PIGG/PIGN/PIGO family. PIGN subfamily.</text>
</comment>
<feature type="transmembrane region" description="Helical" evidence="15">
    <location>
        <begin position="975"/>
        <end position="993"/>
    </location>
</feature>
<dbReference type="Proteomes" id="UP000281468">
    <property type="component" value="Unassembled WGS sequence"/>
</dbReference>
<dbReference type="GO" id="GO:0005789">
    <property type="term" value="C:endoplasmic reticulum membrane"/>
    <property type="evidence" value="ECO:0007669"/>
    <property type="project" value="UniProtKB-SubCell"/>
</dbReference>
<accession>A0A3M7HUU0</accession>
<evidence type="ECO:0000256" key="3">
    <source>
        <dbReference type="ARBA" id="ARBA00008400"/>
    </source>
</evidence>